<evidence type="ECO:0000256" key="2">
    <source>
        <dbReference type="ARBA" id="ARBA00023134"/>
    </source>
</evidence>
<dbReference type="SMART" id="SM00174">
    <property type="entry name" value="RHO"/>
    <property type="match status" value="1"/>
</dbReference>
<comment type="similarity">
    <text evidence="3">Belongs to the small GTPase superfamily. CpRas family.</text>
</comment>
<dbReference type="PANTHER" id="PTHR24070">
    <property type="entry name" value="RAS, DI-RAS, AND RHEB FAMILY MEMBERS OF SMALL GTPASE SUPERFAMILY"/>
    <property type="match status" value="1"/>
</dbReference>
<gene>
    <name evidence="6" type="primary">cpras1</name>
    <name evidence="6" type="ORF">DICPUDRAFT_168760</name>
</gene>
<dbReference type="GO" id="GO:0003924">
    <property type="term" value="F:GTPase activity"/>
    <property type="evidence" value="ECO:0000318"/>
    <property type="project" value="GO_Central"/>
</dbReference>
<dbReference type="KEGG" id="dpp:DICPUDRAFT_168760"/>
<dbReference type="NCBIfam" id="TIGR00231">
    <property type="entry name" value="small_GTP"/>
    <property type="match status" value="1"/>
</dbReference>
<dbReference type="SUPFAM" id="SSF52540">
    <property type="entry name" value="P-loop containing nucleoside triphosphate hydrolases"/>
    <property type="match status" value="2"/>
</dbReference>
<dbReference type="GO" id="GO:0019003">
    <property type="term" value="F:GDP binding"/>
    <property type="evidence" value="ECO:0000318"/>
    <property type="project" value="GO_Central"/>
</dbReference>
<dbReference type="FunFam" id="3.40.50.300:FF:003775">
    <property type="entry name" value="Circularly permutated Ras protein 1"/>
    <property type="match status" value="1"/>
</dbReference>
<name>F0ZGI5_DICPU</name>
<dbReference type="GO" id="GO:0005886">
    <property type="term" value="C:plasma membrane"/>
    <property type="evidence" value="ECO:0000318"/>
    <property type="project" value="GO_Central"/>
</dbReference>
<dbReference type="PRINTS" id="PR00449">
    <property type="entry name" value="RASTRNSFRMNG"/>
</dbReference>
<proteinExistence type="inferred from homology"/>
<dbReference type="InterPro" id="IPR005225">
    <property type="entry name" value="Small_GTP-bd"/>
</dbReference>
<protein>
    <recommendedName>
        <fullName evidence="5">VWFA domain-containing protein</fullName>
    </recommendedName>
</protein>
<dbReference type="GO" id="GO:0006886">
    <property type="term" value="P:intracellular protein transport"/>
    <property type="evidence" value="ECO:0007669"/>
    <property type="project" value="InterPro"/>
</dbReference>
<evidence type="ECO:0000313" key="7">
    <source>
        <dbReference type="Proteomes" id="UP000001064"/>
    </source>
</evidence>
<keyword evidence="2" id="KW-0342">GTP-binding</keyword>
<dbReference type="Proteomes" id="UP000001064">
    <property type="component" value="Unassembled WGS sequence"/>
</dbReference>
<dbReference type="PROSITE" id="PS51421">
    <property type="entry name" value="RAS"/>
    <property type="match status" value="1"/>
</dbReference>
<dbReference type="VEuPathDB" id="AmoebaDB:DICPUDRAFT_168760"/>
<dbReference type="SUPFAM" id="SSF53300">
    <property type="entry name" value="vWA-like"/>
    <property type="match status" value="1"/>
</dbReference>
<dbReference type="GeneID" id="10503924"/>
<evidence type="ECO:0000256" key="1">
    <source>
        <dbReference type="ARBA" id="ARBA00022741"/>
    </source>
</evidence>
<evidence type="ECO:0000256" key="4">
    <source>
        <dbReference type="SAM" id="MobiDB-lite"/>
    </source>
</evidence>
<organism evidence="6 7">
    <name type="scientific">Dictyostelium purpureum</name>
    <name type="common">Slime mold</name>
    <dbReference type="NCBI Taxonomy" id="5786"/>
    <lineage>
        <taxon>Eukaryota</taxon>
        <taxon>Amoebozoa</taxon>
        <taxon>Evosea</taxon>
        <taxon>Eumycetozoa</taxon>
        <taxon>Dictyostelia</taxon>
        <taxon>Dictyosteliales</taxon>
        <taxon>Dictyosteliaceae</taxon>
        <taxon>Dictyostelium</taxon>
    </lineage>
</organism>
<feature type="region of interest" description="Disordered" evidence="4">
    <location>
        <begin position="32"/>
        <end position="53"/>
    </location>
</feature>
<evidence type="ECO:0000259" key="5">
    <source>
        <dbReference type="SMART" id="SM00327"/>
    </source>
</evidence>
<dbReference type="STRING" id="5786.F0ZGI5"/>
<evidence type="ECO:0000256" key="3">
    <source>
        <dbReference type="ARBA" id="ARBA00060780"/>
    </source>
</evidence>
<dbReference type="Gene3D" id="3.40.50.300">
    <property type="entry name" value="P-loop containing nucleotide triphosphate hydrolases"/>
    <property type="match status" value="2"/>
</dbReference>
<dbReference type="PROSITE" id="PS51419">
    <property type="entry name" value="RAB"/>
    <property type="match status" value="1"/>
</dbReference>
<dbReference type="FunCoup" id="F0ZGI5">
    <property type="interactions" value="22"/>
</dbReference>
<sequence length="838" mass="93870">MEFPTKYVYVTSNIEKPKEWFSESEMNVSQSNNSTVQKSFTNTNSPSSTKNSGGEAVLLDILDTAGQEEYSCMRDQYVRTGDAFMLVFSVTSRSSFEEISILREHALRVKDRDDVPFIIVGNKVDLDRERQVSKIEAESLARSLGIPYIETSAKTRVNIEESFFRLVRHTPRNTVYKIVVMGSGGVGKSSIIIQFIQNHFVEEYDPTIEDSYRKQVTISGLPPPGGNKDNKSSSSSSSAKSSGGLFSKMFSSKTPTPTKPTTPQPPPTTGQYSITKLETNCLTYSMSSLSTNTPLVTGDATYCQGCNIILNRFSQLSKNSDDSYNWKCEFCKFNNENLMLEKDEIPNKDSVEYILATNSNDQIKNKEESVIVYCIDISGSMGITTEIPALQSEWSNLRKGKSNSGPSYISRLECVQSSIPTMIDRLAIQHPNKRVVLVTFSDEVMIYSQKSNEGPTVVTGDKLEDFEQLIEIGKSFKYDQLTTAKGSQEFLKTKIKGLEPVQSTALGPALLISAAIAGQKMLSEVVICTDGMPNVGLGAIEDLPIGPAEQFYQDVIKIAQTNKTTVNIIGISGCQIDLGVIGKVSEQTNGTITIIHPLELAREIRKLTQNPVIATDIEMSVCLHPTLEFNKYDSRQGLSRLVKTFPNVNSETDLSFVYTSRARPSEFVQNYPYQVQLKYTKLDGTRCLRVVSAQLKATPRFEQSTENADISTLSLAFTQHAAKVAQQEEYLEARLILRAASRLIRSICQTDEQWEEFYNFEVLKEELELPLIECQKKKQTKCKTPSSEENKIASDEQLQTFYKMKNVHKSFVVGGKKKDITRRKGESEINKQYYDIRF</sequence>
<dbReference type="Gene3D" id="3.40.50.410">
    <property type="entry name" value="von Willebrand factor, type A domain"/>
    <property type="match status" value="1"/>
</dbReference>
<evidence type="ECO:0000313" key="6">
    <source>
        <dbReference type="EMBL" id="EGC36963.1"/>
    </source>
</evidence>
<dbReference type="GO" id="GO:0006888">
    <property type="term" value="P:endoplasmic reticulum to Golgi vesicle-mediated transport"/>
    <property type="evidence" value="ECO:0007669"/>
    <property type="project" value="InterPro"/>
</dbReference>
<dbReference type="eggNOG" id="KOG0395">
    <property type="taxonomic scope" value="Eukaryota"/>
</dbReference>
<dbReference type="AlphaFoldDB" id="F0ZGI5"/>
<feature type="compositionally biased region" description="Low complexity" evidence="4">
    <location>
        <begin position="232"/>
        <end position="256"/>
    </location>
</feature>
<dbReference type="RefSeq" id="XP_003286531.1">
    <property type="nucleotide sequence ID" value="XM_003286483.1"/>
</dbReference>
<dbReference type="SUPFAM" id="SSF82919">
    <property type="entry name" value="Zn-finger domain of Sec23/24"/>
    <property type="match status" value="1"/>
</dbReference>
<reference evidence="7" key="1">
    <citation type="journal article" date="2011" name="Genome Biol.">
        <title>Comparative genomics of the social amoebae Dictyostelium discoideum and Dictyostelium purpureum.</title>
        <authorList>
            <consortium name="US DOE Joint Genome Institute (JGI-PGF)"/>
            <person name="Sucgang R."/>
            <person name="Kuo A."/>
            <person name="Tian X."/>
            <person name="Salerno W."/>
            <person name="Parikh A."/>
            <person name="Feasley C.L."/>
            <person name="Dalin E."/>
            <person name="Tu H."/>
            <person name="Huang E."/>
            <person name="Barry K."/>
            <person name="Lindquist E."/>
            <person name="Shapiro H."/>
            <person name="Bruce D."/>
            <person name="Schmutz J."/>
            <person name="Salamov A."/>
            <person name="Fey P."/>
            <person name="Gaudet P."/>
            <person name="Anjard C."/>
            <person name="Babu M.M."/>
            <person name="Basu S."/>
            <person name="Bushmanova Y."/>
            <person name="van der Wel H."/>
            <person name="Katoh-Kurasawa M."/>
            <person name="Dinh C."/>
            <person name="Coutinho P.M."/>
            <person name="Saito T."/>
            <person name="Elias M."/>
            <person name="Schaap P."/>
            <person name="Kay R.R."/>
            <person name="Henrissat B."/>
            <person name="Eichinger L."/>
            <person name="Rivero F."/>
            <person name="Putnam N.H."/>
            <person name="West C.M."/>
            <person name="Loomis W.F."/>
            <person name="Chisholm R.L."/>
            <person name="Shaulsky G."/>
            <person name="Strassmann J.E."/>
            <person name="Queller D.C."/>
            <person name="Kuspa A."/>
            <person name="Grigoriev I.V."/>
        </authorList>
    </citation>
    <scope>NUCLEOTIDE SEQUENCE [LARGE SCALE GENOMIC DNA]</scope>
    <source>
        <strain evidence="7">QSDP1</strain>
    </source>
</reference>
<accession>F0ZGI5</accession>
<dbReference type="SMART" id="SM00173">
    <property type="entry name" value="RAS"/>
    <property type="match status" value="1"/>
</dbReference>
<dbReference type="GO" id="GO:0008270">
    <property type="term" value="F:zinc ion binding"/>
    <property type="evidence" value="ECO:0007669"/>
    <property type="project" value="InterPro"/>
</dbReference>
<dbReference type="OrthoDB" id="16030at2759"/>
<dbReference type="InterPro" id="IPR027417">
    <property type="entry name" value="P-loop_NTPase"/>
</dbReference>
<dbReference type="InterPro" id="IPR020849">
    <property type="entry name" value="Small_GTPase_Ras-type"/>
</dbReference>
<dbReference type="InterPro" id="IPR002035">
    <property type="entry name" value="VWF_A"/>
</dbReference>
<dbReference type="GO" id="GO:0007165">
    <property type="term" value="P:signal transduction"/>
    <property type="evidence" value="ECO:0007669"/>
    <property type="project" value="InterPro"/>
</dbReference>
<feature type="compositionally biased region" description="Pro residues" evidence="4">
    <location>
        <begin position="257"/>
        <end position="268"/>
    </location>
</feature>
<feature type="domain" description="VWFA" evidence="5">
    <location>
        <begin position="368"/>
        <end position="605"/>
    </location>
</feature>
<keyword evidence="7" id="KW-1185">Reference proteome</keyword>
<dbReference type="GO" id="GO:0030127">
    <property type="term" value="C:COPII vesicle coat"/>
    <property type="evidence" value="ECO:0007669"/>
    <property type="project" value="InterPro"/>
</dbReference>
<dbReference type="GO" id="GO:0005525">
    <property type="term" value="F:GTP binding"/>
    <property type="evidence" value="ECO:0000318"/>
    <property type="project" value="GO_Central"/>
</dbReference>
<keyword evidence="1" id="KW-0547">Nucleotide-binding</keyword>
<dbReference type="SMART" id="SM00327">
    <property type="entry name" value="VWA"/>
    <property type="match status" value="1"/>
</dbReference>
<dbReference type="InterPro" id="IPR036465">
    <property type="entry name" value="vWFA_dom_sf"/>
</dbReference>
<dbReference type="Pfam" id="PF00071">
    <property type="entry name" value="Ras"/>
    <property type="match status" value="2"/>
</dbReference>
<dbReference type="InterPro" id="IPR001806">
    <property type="entry name" value="Small_GTPase"/>
</dbReference>
<dbReference type="SMART" id="SM00175">
    <property type="entry name" value="RAB"/>
    <property type="match status" value="1"/>
</dbReference>
<feature type="compositionally biased region" description="Low complexity" evidence="4">
    <location>
        <begin position="39"/>
        <end position="52"/>
    </location>
</feature>
<dbReference type="InterPro" id="IPR036174">
    <property type="entry name" value="Znf_Sec23_Sec24_sf"/>
</dbReference>
<feature type="region of interest" description="Disordered" evidence="4">
    <location>
        <begin position="216"/>
        <end position="272"/>
    </location>
</feature>
<dbReference type="InParanoid" id="F0ZGI5"/>
<dbReference type="EMBL" id="GL871012">
    <property type="protein sequence ID" value="EGC36963.1"/>
    <property type="molecule type" value="Genomic_DNA"/>
</dbReference>